<dbReference type="GO" id="GO:0005737">
    <property type="term" value="C:cytoplasm"/>
    <property type="evidence" value="ECO:0007669"/>
    <property type="project" value="TreeGrafter"/>
</dbReference>
<name>A0A086J203_NEMA1</name>
<dbReference type="HOGENOM" id="CLU_444872_0_0_1"/>
<feature type="region of interest" description="Disordered" evidence="7">
    <location>
        <begin position="366"/>
        <end position="401"/>
    </location>
</feature>
<dbReference type="GO" id="GO:0000226">
    <property type="term" value="P:microtubule cytoskeleton organization"/>
    <property type="evidence" value="ECO:0007669"/>
    <property type="project" value="TreeGrafter"/>
</dbReference>
<organism evidence="10 11">
    <name type="scientific">Nematocida ausubeli (strain ATCC PRA-371 / ERTm2)</name>
    <name type="common">Nematode killer fungus</name>
    <dbReference type="NCBI Taxonomy" id="1913371"/>
    <lineage>
        <taxon>Eukaryota</taxon>
        <taxon>Fungi</taxon>
        <taxon>Fungi incertae sedis</taxon>
        <taxon>Microsporidia</taxon>
        <taxon>Nematocida</taxon>
    </lineage>
</organism>
<dbReference type="InterPro" id="IPR011009">
    <property type="entry name" value="Kinase-like_dom_sf"/>
</dbReference>
<comment type="caution">
    <text evidence="10">The sequence shown here is derived from an EMBL/GenBank/DDBJ whole genome shotgun (WGS) entry which is preliminary data.</text>
</comment>
<dbReference type="SUPFAM" id="SSF56112">
    <property type="entry name" value="Protein kinase-like (PK-like)"/>
    <property type="match status" value="1"/>
</dbReference>
<evidence type="ECO:0000256" key="1">
    <source>
        <dbReference type="ARBA" id="ARBA00010791"/>
    </source>
</evidence>
<evidence type="ECO:0000256" key="6">
    <source>
        <dbReference type="ARBA" id="ARBA00022840"/>
    </source>
</evidence>
<evidence type="ECO:0000256" key="5">
    <source>
        <dbReference type="ARBA" id="ARBA00022777"/>
    </source>
</evidence>
<keyword evidence="2" id="KW-0723">Serine/threonine-protein kinase</keyword>
<protein>
    <recommendedName>
        <fullName evidence="9">Protein kinase domain-containing protein</fullName>
    </recommendedName>
</protein>
<dbReference type="SMART" id="SM00220">
    <property type="entry name" value="S_TKc"/>
    <property type="match status" value="1"/>
</dbReference>
<feature type="domain" description="Protein kinase" evidence="9">
    <location>
        <begin position="35"/>
        <end position="289"/>
    </location>
</feature>
<keyword evidence="8" id="KW-0812">Transmembrane</keyword>
<dbReference type="AlphaFoldDB" id="A0A086J203"/>
<keyword evidence="8" id="KW-0472">Membrane</keyword>
<dbReference type="PROSITE" id="PS50011">
    <property type="entry name" value="PROTEIN_KINASE_DOM"/>
    <property type="match status" value="1"/>
</dbReference>
<keyword evidence="11" id="KW-1185">Reference proteome</keyword>
<reference evidence="10 11" key="1">
    <citation type="journal article" date="2014" name="Genome Announc.">
        <title>Genome Sequence of the Microsporidian Species Nematocida sp1 Strain ERTm6 (ATCC PRA-372).</title>
        <authorList>
            <person name="Bakowski M.A."/>
            <person name="Priest M."/>
            <person name="Young S."/>
            <person name="Cuomo C.A."/>
            <person name="Troemel E.R."/>
        </authorList>
    </citation>
    <scope>NUCLEOTIDE SEQUENCE [LARGE SCALE GENOMIC DNA]</scope>
    <source>
        <strain evidence="10 11">ERTm6</strain>
    </source>
</reference>
<accession>A0A086J203</accession>
<dbReference type="GeneID" id="77676260"/>
<evidence type="ECO:0000256" key="2">
    <source>
        <dbReference type="ARBA" id="ARBA00022527"/>
    </source>
</evidence>
<dbReference type="InterPro" id="IPR000719">
    <property type="entry name" value="Prot_kinase_dom"/>
</dbReference>
<evidence type="ECO:0000313" key="11">
    <source>
        <dbReference type="Proteomes" id="UP000054524"/>
    </source>
</evidence>
<feature type="compositionally biased region" description="Polar residues" evidence="7">
    <location>
        <begin position="379"/>
        <end position="401"/>
    </location>
</feature>
<evidence type="ECO:0000256" key="4">
    <source>
        <dbReference type="ARBA" id="ARBA00022741"/>
    </source>
</evidence>
<dbReference type="Proteomes" id="UP000054524">
    <property type="component" value="Unassembled WGS sequence"/>
</dbReference>
<dbReference type="GO" id="GO:0004674">
    <property type="term" value="F:protein serine/threonine kinase activity"/>
    <property type="evidence" value="ECO:0007669"/>
    <property type="project" value="UniProtKB-KW"/>
</dbReference>
<dbReference type="InterPro" id="IPR008271">
    <property type="entry name" value="Ser/Thr_kinase_AS"/>
</dbReference>
<evidence type="ECO:0000313" key="10">
    <source>
        <dbReference type="EMBL" id="KFG26171.1"/>
    </source>
</evidence>
<dbReference type="Gene3D" id="1.10.510.10">
    <property type="entry name" value="Transferase(Phosphotransferase) domain 1"/>
    <property type="match status" value="1"/>
</dbReference>
<evidence type="ECO:0000259" key="9">
    <source>
        <dbReference type="PROSITE" id="PS50011"/>
    </source>
</evidence>
<dbReference type="FunFam" id="1.10.510.10:FF:000571">
    <property type="entry name" value="Maternal embryonic leucine zipper kinase"/>
    <property type="match status" value="1"/>
</dbReference>
<keyword evidence="5" id="KW-0418">Kinase</keyword>
<keyword evidence="3" id="KW-0808">Transferase</keyword>
<dbReference type="PANTHER" id="PTHR24346">
    <property type="entry name" value="MAP/MICROTUBULE AFFINITY-REGULATING KINASE"/>
    <property type="match status" value="1"/>
</dbReference>
<dbReference type="EMBL" id="AKIJ01000003">
    <property type="protein sequence ID" value="KFG26171.1"/>
    <property type="molecule type" value="Genomic_DNA"/>
</dbReference>
<dbReference type="RefSeq" id="XP_052904726.1">
    <property type="nucleotide sequence ID" value="XM_053048921.1"/>
</dbReference>
<evidence type="ECO:0000256" key="7">
    <source>
        <dbReference type="SAM" id="MobiDB-lite"/>
    </source>
</evidence>
<sequence length="614" mass="69798">MHINKILPLFVPLYSYLLSPTAYIIIITQDCMNNYILNEIIESGTTSTVYKAHNVLNNKVVAIKIINRNKIGIEKKVQRENRILREVLISYLLSHPNILKLEEFKYTKDHFYLIFKYIKGNQLLNEIIKYKVLSEDKARKYFIQILDALNYIHNNNIVHRDIKIENILIDQNDNAILIDFGLSNIYEQNKYLNTFCGSLYFAAPELLSGHNYIGPEVDVYSLGVVLYVMVVGCVPYDDKNISNLYNKIMNNKVRMDGVSDKLRVLLCGMLDKNGGNRMSIRKIYESEWVKEGLSEFGLMGDPRVELANTVANVVTSTVASVVTSTVAGAVATGEVVNSVDAVMPKNTIMPHTHGIKDTNAVPSIIQSTKQSSRPKKKTNNPYNHSRPMTTAIPNKKSIPNNTAEVPRPVNVPMGNPLPMAVNSGVASAAPVIINRNNDMDEKVYDYINFLFGGQFKQADGSYNRSIYNIYKLFNKIRITHNKNRMDAIIEFISEEKVKVNRSLVKYLNGYKIKKNVLLCSLDKVINELGIRFIISSGKYFCQLGDDSFILVVGQNMITQRVSFEVKRVKTKESILSKMKMKMKNWKKKDEDNIKHIKDVIKGKLNDIISADKIK</sequence>
<keyword evidence="8" id="KW-1133">Transmembrane helix</keyword>
<evidence type="ECO:0000256" key="3">
    <source>
        <dbReference type="ARBA" id="ARBA00022679"/>
    </source>
</evidence>
<dbReference type="GO" id="GO:0035556">
    <property type="term" value="P:intracellular signal transduction"/>
    <property type="evidence" value="ECO:0007669"/>
    <property type="project" value="TreeGrafter"/>
</dbReference>
<feature type="transmembrane region" description="Helical" evidence="8">
    <location>
        <begin position="7"/>
        <end position="26"/>
    </location>
</feature>
<dbReference type="GO" id="GO:0005524">
    <property type="term" value="F:ATP binding"/>
    <property type="evidence" value="ECO:0007669"/>
    <property type="project" value="UniProtKB-KW"/>
</dbReference>
<comment type="similarity">
    <text evidence="1">Belongs to the protein kinase superfamily. CAMK Ser/Thr protein kinase family. NIM1 subfamily.</text>
</comment>
<gene>
    <name evidence="10" type="ORF">NESG_01287</name>
</gene>
<dbReference type="Pfam" id="PF00069">
    <property type="entry name" value="Pkinase"/>
    <property type="match status" value="1"/>
</dbReference>
<keyword evidence="6" id="KW-0067">ATP-binding</keyword>
<dbReference type="PANTHER" id="PTHR24346:SF82">
    <property type="entry name" value="KP78A-RELATED"/>
    <property type="match status" value="1"/>
</dbReference>
<dbReference type="PROSITE" id="PS00108">
    <property type="entry name" value="PROTEIN_KINASE_ST"/>
    <property type="match status" value="1"/>
</dbReference>
<evidence type="ECO:0000256" key="8">
    <source>
        <dbReference type="SAM" id="Phobius"/>
    </source>
</evidence>
<proteinExistence type="inferred from homology"/>
<keyword evidence="4" id="KW-0547">Nucleotide-binding</keyword>